<sequence>METPPSIGLRQYKRYFVDIGRIYRANKKVRVYTEIILSLVAISFFLVFAIKPTLVTITELITTIKDQRLVVDQLQKKITALGAAQSEYNLISGDLYLVDEALPKESQTAALVKQIEVVASQSGAALGSVKFDPVVLKEIATGPKEISKIADQTAKEINFTLTVAGDYPNLKEFLYRLNNLRRVITVETFSLKIKKAESQTLTLGVSGQAYYLSANEEQL</sequence>
<dbReference type="EMBL" id="PEZJ01000022">
    <property type="protein sequence ID" value="PIS13887.1"/>
    <property type="molecule type" value="Genomic_DNA"/>
</dbReference>
<dbReference type="AlphaFoldDB" id="A0A2H0WMK5"/>
<gene>
    <name evidence="2" type="ORF">COT65_01845</name>
</gene>
<proteinExistence type="predicted"/>
<keyword evidence="1" id="KW-1133">Transmembrane helix</keyword>
<dbReference type="Gene3D" id="3.30.70.60">
    <property type="match status" value="1"/>
</dbReference>
<accession>A0A2H0WMK5</accession>
<comment type="caution">
    <text evidence="2">The sequence shown here is derived from an EMBL/GenBank/DDBJ whole genome shotgun (WGS) entry which is preliminary data.</text>
</comment>
<dbReference type="Pfam" id="PF04350">
    <property type="entry name" value="PilO"/>
    <property type="match status" value="1"/>
</dbReference>
<dbReference type="InterPro" id="IPR014717">
    <property type="entry name" value="Transl_elong_EF1B/ribsomal_bS6"/>
</dbReference>
<dbReference type="GO" id="GO:0043107">
    <property type="term" value="P:type IV pilus-dependent motility"/>
    <property type="evidence" value="ECO:0007669"/>
    <property type="project" value="InterPro"/>
</dbReference>
<dbReference type="InterPro" id="IPR007445">
    <property type="entry name" value="PilO"/>
</dbReference>
<evidence type="ECO:0000313" key="2">
    <source>
        <dbReference type="EMBL" id="PIS13887.1"/>
    </source>
</evidence>
<dbReference type="Proteomes" id="UP000230033">
    <property type="component" value="Unassembled WGS sequence"/>
</dbReference>
<protein>
    <submittedName>
        <fullName evidence="2">Uncharacterized protein</fullName>
    </submittedName>
</protein>
<keyword evidence="1" id="KW-0472">Membrane</keyword>
<name>A0A2H0WMK5_9BACT</name>
<feature type="transmembrane region" description="Helical" evidence="1">
    <location>
        <begin position="31"/>
        <end position="50"/>
    </location>
</feature>
<dbReference type="GO" id="GO:0043683">
    <property type="term" value="P:type IV pilus assembly"/>
    <property type="evidence" value="ECO:0007669"/>
    <property type="project" value="InterPro"/>
</dbReference>
<keyword evidence="1" id="KW-0812">Transmembrane</keyword>
<evidence type="ECO:0000313" key="3">
    <source>
        <dbReference type="Proteomes" id="UP000230033"/>
    </source>
</evidence>
<organism evidence="2 3">
    <name type="scientific">Candidatus Shapirobacteria bacterium CG09_land_8_20_14_0_10_47_13</name>
    <dbReference type="NCBI Taxonomy" id="1974481"/>
    <lineage>
        <taxon>Bacteria</taxon>
        <taxon>Candidatus Shapironibacteriota</taxon>
    </lineage>
</organism>
<evidence type="ECO:0000256" key="1">
    <source>
        <dbReference type="SAM" id="Phobius"/>
    </source>
</evidence>
<reference evidence="3" key="1">
    <citation type="submission" date="2017-09" db="EMBL/GenBank/DDBJ databases">
        <title>Depth-based differentiation of microbial function through sediment-hosted aquifers and enrichment of novel symbionts in the deep terrestrial subsurface.</title>
        <authorList>
            <person name="Probst A.J."/>
            <person name="Ladd B."/>
            <person name="Jarett J.K."/>
            <person name="Geller-Mcgrath D.E."/>
            <person name="Sieber C.M.K."/>
            <person name="Emerson J.B."/>
            <person name="Anantharaman K."/>
            <person name="Thomas B.C."/>
            <person name="Malmstrom R."/>
            <person name="Stieglmeier M."/>
            <person name="Klingl A."/>
            <person name="Woyke T."/>
            <person name="Ryan C.M."/>
            <person name="Banfield J.F."/>
        </authorList>
    </citation>
    <scope>NUCLEOTIDE SEQUENCE [LARGE SCALE GENOMIC DNA]</scope>
</reference>